<comment type="caution">
    <text evidence="1">The sequence shown here is derived from an EMBL/GenBank/DDBJ whole genome shotgun (WGS) entry which is preliminary data.</text>
</comment>
<dbReference type="EMBL" id="VIGV01000001">
    <property type="protein sequence ID" value="TWS25837.1"/>
    <property type="molecule type" value="Genomic_DNA"/>
</dbReference>
<organism evidence="1 2">
    <name type="scientific">Tsukamurella sputi</name>
    <dbReference type="NCBI Taxonomy" id="2591848"/>
    <lineage>
        <taxon>Bacteria</taxon>
        <taxon>Bacillati</taxon>
        <taxon>Actinomycetota</taxon>
        <taxon>Actinomycetes</taxon>
        <taxon>Mycobacteriales</taxon>
        <taxon>Tsukamurellaceae</taxon>
        <taxon>Tsukamurella</taxon>
    </lineage>
</organism>
<evidence type="ECO:0000313" key="2">
    <source>
        <dbReference type="Proteomes" id="UP000319792"/>
    </source>
</evidence>
<dbReference type="AlphaFoldDB" id="A0A5C5RS13"/>
<protein>
    <submittedName>
        <fullName evidence="1">Uncharacterized protein</fullName>
    </submittedName>
</protein>
<dbReference type="OrthoDB" id="9933045at2"/>
<evidence type="ECO:0000313" key="1">
    <source>
        <dbReference type="EMBL" id="TWS25837.1"/>
    </source>
</evidence>
<keyword evidence="2" id="KW-1185">Reference proteome</keyword>
<dbReference type="Proteomes" id="UP000319792">
    <property type="component" value="Unassembled WGS sequence"/>
</dbReference>
<sequence length="66" mass="7558">METDQLFAHWLEGPEARRISAQLEGCGIGERLWAFAEAYRRSRPEVQWSVPEADRGVREGQRVAAM</sequence>
<dbReference type="RefSeq" id="WP_146430226.1">
    <property type="nucleotide sequence ID" value="NZ_VIGV01000001.1"/>
</dbReference>
<name>A0A5C5RS13_9ACTN</name>
<proteinExistence type="predicted"/>
<reference evidence="1 2" key="1">
    <citation type="submission" date="2019-08" db="EMBL/GenBank/DDBJ databases">
        <title>Tsukamurella conjunctivitidis sp. nov., Tsukamurella assacharolytica sp. nov. and Tsukamurella sputae sp. nov. isolated from patients with conjunctivitis, bacteraemia (lymphoma) and respiratory infection (sputum) in Hong Kong.</title>
        <authorList>
            <person name="Fok K.M.N."/>
            <person name="Fong J.Y.H."/>
        </authorList>
    </citation>
    <scope>NUCLEOTIDE SEQUENCE [LARGE SCALE GENOMIC DNA]</scope>
    <source>
        <strain evidence="1 2">HKU70</strain>
    </source>
</reference>
<gene>
    <name evidence="1" type="ORF">FK268_00765</name>
</gene>
<accession>A0A5C5RS13</accession>